<dbReference type="SUPFAM" id="SSF56349">
    <property type="entry name" value="DNA breaking-rejoining enzymes"/>
    <property type="match status" value="1"/>
</dbReference>
<dbReference type="InterPro" id="IPR013762">
    <property type="entry name" value="Integrase-like_cat_sf"/>
</dbReference>
<dbReference type="Gene3D" id="1.10.443.10">
    <property type="entry name" value="Intergrase catalytic core"/>
    <property type="match status" value="1"/>
</dbReference>
<organism evidence="3 4">
    <name type="scientific">Pseudooceanicola marinus</name>
    <dbReference type="NCBI Taxonomy" id="396013"/>
    <lineage>
        <taxon>Bacteria</taxon>
        <taxon>Pseudomonadati</taxon>
        <taxon>Pseudomonadota</taxon>
        <taxon>Alphaproteobacteria</taxon>
        <taxon>Rhodobacterales</taxon>
        <taxon>Paracoccaceae</taxon>
        <taxon>Pseudooceanicola</taxon>
    </lineage>
</organism>
<dbReference type="InterPro" id="IPR002104">
    <property type="entry name" value="Integrase_catalytic"/>
</dbReference>
<accession>A0A1X6YFS7</accession>
<evidence type="ECO:0000313" key="4">
    <source>
        <dbReference type="Proteomes" id="UP000193963"/>
    </source>
</evidence>
<evidence type="ECO:0000259" key="2">
    <source>
        <dbReference type="PROSITE" id="PS51898"/>
    </source>
</evidence>
<name>A0A1X6YFS7_9RHOB</name>
<dbReference type="GO" id="GO:0003677">
    <property type="term" value="F:DNA binding"/>
    <property type="evidence" value="ECO:0007669"/>
    <property type="project" value="InterPro"/>
</dbReference>
<feature type="domain" description="Tyr recombinase" evidence="2">
    <location>
        <begin position="154"/>
        <end position="328"/>
    </location>
</feature>
<dbReference type="GO" id="GO:0006310">
    <property type="term" value="P:DNA recombination"/>
    <property type="evidence" value="ECO:0007669"/>
    <property type="project" value="UniProtKB-KW"/>
</dbReference>
<protein>
    <submittedName>
        <fullName evidence="3">Phage integrase family protein</fullName>
    </submittedName>
</protein>
<keyword evidence="4" id="KW-1185">Reference proteome</keyword>
<dbReference type="GO" id="GO:0015074">
    <property type="term" value="P:DNA integration"/>
    <property type="evidence" value="ECO:0007669"/>
    <property type="project" value="InterPro"/>
</dbReference>
<dbReference type="Proteomes" id="UP000193963">
    <property type="component" value="Unassembled WGS sequence"/>
</dbReference>
<dbReference type="InterPro" id="IPR011010">
    <property type="entry name" value="DNA_brk_join_enz"/>
</dbReference>
<evidence type="ECO:0000256" key="1">
    <source>
        <dbReference type="ARBA" id="ARBA00023172"/>
    </source>
</evidence>
<dbReference type="RefSeq" id="WP_232618279.1">
    <property type="nucleotide sequence ID" value="NZ_FWFN01000001.1"/>
</dbReference>
<dbReference type="Pfam" id="PF00589">
    <property type="entry name" value="Phage_integrase"/>
    <property type="match status" value="1"/>
</dbReference>
<sequence>MKRKKYLWQHPSGRWYVRKAGRYYPIDALEGTSEFDALYWQILSGRAIHARRSWSPLIVELKQTEKWANFSARYRKDLEPIFLYLDEKIGSKDVSLLRPKHVYEAMDANAHRVRFANYIPVAITLLARLARRKGWRTDNPAEGIERLAVPKERQKPHYAWPDDAVQKMREEGAELPKLILEIGIGSVQRPGDWVGFTWGDYDGESLRLVQNKTGTSLKLPCTEELKLKLDAAKASLKAPPLPERPILARADGTSMSYYMLARIMREERARLGLSKYDLHALRYRGVKELAYAGCTDDEIASYSGHMSKSMIRKYAGEARQEMQAKLAHAKRERFRTKS</sequence>
<gene>
    <name evidence="3" type="ORF">PSM7751_00640</name>
</gene>
<evidence type="ECO:0000313" key="3">
    <source>
        <dbReference type="EMBL" id="SLN19828.1"/>
    </source>
</evidence>
<reference evidence="3 4" key="1">
    <citation type="submission" date="2017-03" db="EMBL/GenBank/DDBJ databases">
        <authorList>
            <person name="Afonso C.L."/>
            <person name="Miller P.J."/>
            <person name="Scott M.A."/>
            <person name="Spackman E."/>
            <person name="Goraichik I."/>
            <person name="Dimitrov K.M."/>
            <person name="Suarez D.L."/>
            <person name="Swayne D.E."/>
        </authorList>
    </citation>
    <scope>NUCLEOTIDE SEQUENCE [LARGE SCALE GENOMIC DNA]</scope>
    <source>
        <strain evidence="3 4">CECT 7751</strain>
    </source>
</reference>
<proteinExistence type="predicted"/>
<keyword evidence="1" id="KW-0233">DNA recombination</keyword>
<dbReference type="PROSITE" id="PS51898">
    <property type="entry name" value="TYR_RECOMBINASE"/>
    <property type="match status" value="1"/>
</dbReference>
<dbReference type="AlphaFoldDB" id="A0A1X6YFS7"/>
<dbReference type="EMBL" id="FWFN01000001">
    <property type="protein sequence ID" value="SLN19828.1"/>
    <property type="molecule type" value="Genomic_DNA"/>
</dbReference>